<evidence type="ECO:0000259" key="5">
    <source>
        <dbReference type="SMART" id="SM00363"/>
    </source>
</evidence>
<dbReference type="PROSITE" id="PS01149">
    <property type="entry name" value="PSI_RSU"/>
    <property type="match status" value="1"/>
</dbReference>
<keyword evidence="2 4" id="KW-0413">Isomerase</keyword>
<evidence type="ECO:0000256" key="3">
    <source>
        <dbReference type="PROSITE-ProRule" id="PRU00182"/>
    </source>
</evidence>
<evidence type="ECO:0000256" key="2">
    <source>
        <dbReference type="ARBA" id="ARBA00023235"/>
    </source>
</evidence>
<dbReference type="EC" id="5.4.99.-" evidence="4"/>
<dbReference type="SMART" id="SM00363">
    <property type="entry name" value="S4"/>
    <property type="match status" value="1"/>
</dbReference>
<dbReference type="PANTHER" id="PTHR47683">
    <property type="entry name" value="PSEUDOURIDINE SYNTHASE FAMILY PROTEIN-RELATED"/>
    <property type="match status" value="1"/>
</dbReference>
<evidence type="ECO:0000256" key="4">
    <source>
        <dbReference type="RuleBase" id="RU003887"/>
    </source>
</evidence>
<dbReference type="SUPFAM" id="SSF55120">
    <property type="entry name" value="Pseudouridine synthase"/>
    <property type="match status" value="1"/>
</dbReference>
<dbReference type="InterPro" id="IPR020103">
    <property type="entry name" value="PsdUridine_synth_cat_dom_sf"/>
</dbReference>
<dbReference type="NCBIfam" id="TIGR00093">
    <property type="entry name" value="pseudouridine synthase"/>
    <property type="match status" value="1"/>
</dbReference>
<dbReference type="Gene3D" id="3.30.70.1560">
    <property type="entry name" value="Alpha-L RNA-binding motif"/>
    <property type="match status" value="1"/>
</dbReference>
<protein>
    <recommendedName>
        <fullName evidence="4">Pseudouridine synthase</fullName>
        <ecNumber evidence="4">5.4.99.-</ecNumber>
    </recommendedName>
</protein>
<dbReference type="CDD" id="cd00165">
    <property type="entry name" value="S4"/>
    <property type="match status" value="1"/>
</dbReference>
<dbReference type="InterPro" id="IPR042092">
    <property type="entry name" value="PsdUridine_s_RsuA/RluB/E/F_cat"/>
</dbReference>
<dbReference type="InterPro" id="IPR002942">
    <property type="entry name" value="S4_RNA-bd"/>
</dbReference>
<accession>A0ABP8ANL3</accession>
<reference evidence="7" key="1">
    <citation type="journal article" date="2019" name="Int. J. Syst. Evol. Microbiol.">
        <title>The Global Catalogue of Microorganisms (GCM) 10K type strain sequencing project: providing services to taxonomists for standard genome sequencing and annotation.</title>
        <authorList>
            <consortium name="The Broad Institute Genomics Platform"/>
            <consortium name="The Broad Institute Genome Sequencing Center for Infectious Disease"/>
            <person name="Wu L."/>
            <person name="Ma J."/>
        </authorList>
    </citation>
    <scope>NUCLEOTIDE SEQUENCE [LARGE SCALE GENOMIC DNA]</scope>
    <source>
        <strain evidence="7">JCM 17593</strain>
    </source>
</reference>
<name>A0ABP8ANL3_9MICO</name>
<evidence type="ECO:0000313" key="7">
    <source>
        <dbReference type="Proteomes" id="UP001500213"/>
    </source>
</evidence>
<dbReference type="InterPro" id="IPR050343">
    <property type="entry name" value="RsuA_PseudoU_synthase"/>
</dbReference>
<dbReference type="RefSeq" id="WP_344774637.1">
    <property type="nucleotide sequence ID" value="NZ_BAABBX010000007.1"/>
</dbReference>
<proteinExistence type="inferred from homology"/>
<evidence type="ECO:0000256" key="1">
    <source>
        <dbReference type="ARBA" id="ARBA00008348"/>
    </source>
</evidence>
<dbReference type="CDD" id="cd02870">
    <property type="entry name" value="PseudoU_synth_RsuA_like"/>
    <property type="match status" value="1"/>
</dbReference>
<feature type="domain" description="RNA-binding S4" evidence="5">
    <location>
        <begin position="18"/>
        <end position="78"/>
    </location>
</feature>
<dbReference type="InterPro" id="IPR000748">
    <property type="entry name" value="PsdUridine_synth_RsuA/RluB/E/F"/>
</dbReference>
<dbReference type="InterPro" id="IPR018496">
    <property type="entry name" value="PsdUridine_synth_RsuA/RluB_CS"/>
</dbReference>
<dbReference type="InterPro" id="IPR020094">
    <property type="entry name" value="TruA/RsuA/RluB/E/F_N"/>
</dbReference>
<comment type="similarity">
    <text evidence="1 4">Belongs to the pseudouridine synthase RsuA family.</text>
</comment>
<dbReference type="PANTHER" id="PTHR47683:SF2">
    <property type="entry name" value="RNA-BINDING S4 DOMAIN-CONTAINING PROTEIN"/>
    <property type="match status" value="1"/>
</dbReference>
<gene>
    <name evidence="6" type="ORF">GCM10022288_10950</name>
</gene>
<dbReference type="SUPFAM" id="SSF55174">
    <property type="entry name" value="Alpha-L RNA-binding motif"/>
    <property type="match status" value="1"/>
</dbReference>
<dbReference type="PROSITE" id="PS50889">
    <property type="entry name" value="S4"/>
    <property type="match status" value="1"/>
</dbReference>
<dbReference type="Pfam" id="PF01479">
    <property type="entry name" value="S4"/>
    <property type="match status" value="1"/>
</dbReference>
<dbReference type="Pfam" id="PF00849">
    <property type="entry name" value="PseudoU_synth_2"/>
    <property type="match status" value="1"/>
</dbReference>
<keyword evidence="3" id="KW-0694">RNA-binding</keyword>
<dbReference type="Gene3D" id="3.10.290.10">
    <property type="entry name" value="RNA-binding S4 domain"/>
    <property type="match status" value="1"/>
</dbReference>
<dbReference type="Proteomes" id="UP001500213">
    <property type="component" value="Unassembled WGS sequence"/>
</dbReference>
<dbReference type="InterPro" id="IPR036986">
    <property type="entry name" value="S4_RNA-bd_sf"/>
</dbReference>
<dbReference type="Gene3D" id="3.30.70.580">
    <property type="entry name" value="Pseudouridine synthase I, catalytic domain, N-terminal subdomain"/>
    <property type="match status" value="1"/>
</dbReference>
<sequence length="265" mass="28638">MSADTTGAGPGAARTDGERLQKVMAAAGVASRRASEILILEGRVTVNGKKVRELGARIDPGSDLLAVDGVAVQLDQSKRYVMLNKPTKVISSMGDDRGRTDLSGFVSQYEERLFNVGRLDYDTSGLLVLTNDGPLAQVLAHPSFGVEKTYIAKVKGTVTPQTLQQLKSGIELDDGPIRIDRGKLITRGAADGASMVELTLHSGRNRIVRRMMEAAGHPVIELVRRSFGPLHLGSLKLGRTRELTKIELGQLLTLAREAEEQKGRM</sequence>
<organism evidence="6 7">
    <name type="scientific">Gryllotalpicola kribbensis</name>
    <dbReference type="NCBI Taxonomy" id="993084"/>
    <lineage>
        <taxon>Bacteria</taxon>
        <taxon>Bacillati</taxon>
        <taxon>Actinomycetota</taxon>
        <taxon>Actinomycetes</taxon>
        <taxon>Micrococcales</taxon>
        <taxon>Microbacteriaceae</taxon>
        <taxon>Gryllotalpicola</taxon>
    </lineage>
</organism>
<evidence type="ECO:0000313" key="6">
    <source>
        <dbReference type="EMBL" id="GAA4186824.1"/>
    </source>
</evidence>
<comment type="caution">
    <text evidence="6">The sequence shown here is derived from an EMBL/GenBank/DDBJ whole genome shotgun (WGS) entry which is preliminary data.</text>
</comment>
<dbReference type="EMBL" id="BAABBX010000007">
    <property type="protein sequence ID" value="GAA4186824.1"/>
    <property type="molecule type" value="Genomic_DNA"/>
</dbReference>
<keyword evidence="7" id="KW-1185">Reference proteome</keyword>
<dbReference type="InterPro" id="IPR006145">
    <property type="entry name" value="PsdUridine_synth_RsuA/RluA"/>
</dbReference>